<reference evidence="8" key="1">
    <citation type="journal article" date="2020" name="bioRxiv">
        <title>Comparative genomics of Chlamydomonas.</title>
        <authorList>
            <person name="Craig R.J."/>
            <person name="Hasan A.R."/>
            <person name="Ness R.W."/>
            <person name="Keightley P.D."/>
        </authorList>
    </citation>
    <scope>NUCLEOTIDE SEQUENCE</scope>
    <source>
        <strain evidence="8">CCAP 11/70</strain>
    </source>
</reference>
<dbReference type="InterPro" id="IPR002048">
    <property type="entry name" value="EF_hand_dom"/>
</dbReference>
<dbReference type="Proteomes" id="UP000612055">
    <property type="component" value="Unassembled WGS sequence"/>
</dbReference>
<keyword evidence="4" id="KW-0677">Repeat</keyword>
<dbReference type="EMBL" id="JAEHOE010000003">
    <property type="protein sequence ID" value="KAG2500728.1"/>
    <property type="molecule type" value="Genomic_DNA"/>
</dbReference>
<dbReference type="PANTHER" id="PTHR46212:SF3">
    <property type="entry name" value="GH27120P"/>
    <property type="match status" value="1"/>
</dbReference>
<dbReference type="PROSITE" id="PS50222">
    <property type="entry name" value="EF_HAND_2"/>
    <property type="match status" value="2"/>
</dbReference>
<accession>A0A836C641</accession>
<name>A0A836C641_9CHLO</name>
<evidence type="ECO:0000256" key="4">
    <source>
        <dbReference type="ARBA" id="ARBA00022737"/>
    </source>
</evidence>
<dbReference type="PANTHER" id="PTHR46212">
    <property type="entry name" value="PEFLIN"/>
    <property type="match status" value="1"/>
</dbReference>
<evidence type="ECO:0000256" key="1">
    <source>
        <dbReference type="ARBA" id="ARBA00004496"/>
    </source>
</evidence>
<dbReference type="PROSITE" id="PS00018">
    <property type="entry name" value="EF_HAND_1"/>
    <property type="match status" value="2"/>
</dbReference>
<dbReference type="InterPro" id="IPR018247">
    <property type="entry name" value="EF_Hand_1_Ca_BS"/>
</dbReference>
<gene>
    <name evidence="8" type="ORF">HYH03_001492</name>
</gene>
<sequence length="199" mass="22073">MWWPGQHSRTNAPAGPPELQRVAPRPPTKPRPDPESLRRWFSSVDKDCSGRISAPELQASLSDGGMNFSLSTVAAIIRQCDSSGSGTIDLADFEKLHTFLDSVQEEFDGLPKDKEGRARISEVVRHLTAKGYDLEPDVQRVIFSRFDPTRCGSLGLQEYLALTLFLRAATTTFRAFDPQSRGSVTLNFPQFLYAAVNSI</sequence>
<dbReference type="GO" id="GO:0048306">
    <property type="term" value="F:calcium-dependent protein binding"/>
    <property type="evidence" value="ECO:0007669"/>
    <property type="project" value="UniProtKB-ARBA"/>
</dbReference>
<dbReference type="AlphaFoldDB" id="A0A836C641"/>
<evidence type="ECO:0000313" key="9">
    <source>
        <dbReference type="Proteomes" id="UP000612055"/>
    </source>
</evidence>
<dbReference type="InterPro" id="IPR051426">
    <property type="entry name" value="Peflin/Sorcin_CaBP"/>
</dbReference>
<dbReference type="SUPFAM" id="SSF47473">
    <property type="entry name" value="EF-hand"/>
    <property type="match status" value="1"/>
</dbReference>
<feature type="domain" description="EF-hand" evidence="7">
    <location>
        <begin position="32"/>
        <end position="67"/>
    </location>
</feature>
<evidence type="ECO:0000256" key="2">
    <source>
        <dbReference type="ARBA" id="ARBA00022490"/>
    </source>
</evidence>
<evidence type="ECO:0000256" key="5">
    <source>
        <dbReference type="ARBA" id="ARBA00022837"/>
    </source>
</evidence>
<protein>
    <recommendedName>
        <fullName evidence="7">EF-hand domain-containing protein</fullName>
    </recommendedName>
</protein>
<dbReference type="GO" id="GO:0005509">
    <property type="term" value="F:calcium ion binding"/>
    <property type="evidence" value="ECO:0007669"/>
    <property type="project" value="InterPro"/>
</dbReference>
<dbReference type="OrthoDB" id="186625at2759"/>
<evidence type="ECO:0000259" key="7">
    <source>
        <dbReference type="PROSITE" id="PS50222"/>
    </source>
</evidence>
<feature type="region of interest" description="Disordered" evidence="6">
    <location>
        <begin position="1"/>
        <end position="37"/>
    </location>
</feature>
<dbReference type="Gene3D" id="1.10.238.10">
    <property type="entry name" value="EF-hand"/>
    <property type="match status" value="1"/>
</dbReference>
<keyword evidence="3" id="KW-0479">Metal-binding</keyword>
<dbReference type="InterPro" id="IPR011992">
    <property type="entry name" value="EF-hand-dom_pair"/>
</dbReference>
<dbReference type="Pfam" id="PF13499">
    <property type="entry name" value="EF-hand_7"/>
    <property type="match status" value="1"/>
</dbReference>
<evidence type="ECO:0000256" key="3">
    <source>
        <dbReference type="ARBA" id="ARBA00022723"/>
    </source>
</evidence>
<organism evidence="8 9">
    <name type="scientific">Edaphochlamys debaryana</name>
    <dbReference type="NCBI Taxonomy" id="47281"/>
    <lineage>
        <taxon>Eukaryota</taxon>
        <taxon>Viridiplantae</taxon>
        <taxon>Chlorophyta</taxon>
        <taxon>core chlorophytes</taxon>
        <taxon>Chlorophyceae</taxon>
        <taxon>CS clade</taxon>
        <taxon>Chlamydomonadales</taxon>
        <taxon>Chlamydomonadales incertae sedis</taxon>
        <taxon>Edaphochlamys</taxon>
    </lineage>
</organism>
<feature type="domain" description="EF-hand" evidence="7">
    <location>
        <begin position="68"/>
        <end position="103"/>
    </location>
</feature>
<keyword evidence="5" id="KW-0106">Calcium</keyword>
<evidence type="ECO:0000256" key="6">
    <source>
        <dbReference type="SAM" id="MobiDB-lite"/>
    </source>
</evidence>
<dbReference type="GO" id="GO:0005737">
    <property type="term" value="C:cytoplasm"/>
    <property type="evidence" value="ECO:0007669"/>
    <property type="project" value="UniProtKB-SubCell"/>
</dbReference>
<comment type="caution">
    <text evidence="8">The sequence shown here is derived from an EMBL/GenBank/DDBJ whole genome shotgun (WGS) entry which is preliminary data.</text>
</comment>
<evidence type="ECO:0000313" key="8">
    <source>
        <dbReference type="EMBL" id="KAG2500728.1"/>
    </source>
</evidence>
<proteinExistence type="predicted"/>
<comment type="subcellular location">
    <subcellularLocation>
        <location evidence="1">Cytoplasm</location>
    </subcellularLocation>
</comment>
<keyword evidence="9" id="KW-1185">Reference proteome</keyword>
<keyword evidence="2" id="KW-0963">Cytoplasm</keyword>